<dbReference type="InterPro" id="IPR015797">
    <property type="entry name" value="NUDIX_hydrolase-like_dom_sf"/>
</dbReference>
<dbReference type="PROSITE" id="PS51462">
    <property type="entry name" value="NUDIX"/>
    <property type="match status" value="1"/>
</dbReference>
<dbReference type="Gene3D" id="3.90.79.10">
    <property type="entry name" value="Nucleoside Triphosphate Pyrophosphohydrolase"/>
    <property type="match status" value="1"/>
</dbReference>
<gene>
    <name evidence="2" type="ORF">IAB03_08850</name>
</gene>
<accession>A0A9D1SD92</accession>
<dbReference type="EMBL" id="DVNA01000202">
    <property type="protein sequence ID" value="HIU55896.1"/>
    <property type="molecule type" value="Genomic_DNA"/>
</dbReference>
<dbReference type="SUPFAM" id="SSF48452">
    <property type="entry name" value="TPR-like"/>
    <property type="match status" value="1"/>
</dbReference>
<feature type="domain" description="Nudix hydrolase" evidence="1">
    <location>
        <begin position="41"/>
        <end position="187"/>
    </location>
</feature>
<dbReference type="InterPro" id="IPR011990">
    <property type="entry name" value="TPR-like_helical_dom_sf"/>
</dbReference>
<dbReference type="AlphaFoldDB" id="A0A9D1SD92"/>
<dbReference type="CDD" id="cd03674">
    <property type="entry name" value="NUDIX_Hydrolase"/>
    <property type="match status" value="1"/>
</dbReference>
<protein>
    <submittedName>
        <fullName evidence="2">NUDIX domain-containing protein</fullName>
    </submittedName>
</protein>
<organism evidence="2 3">
    <name type="scientific">Candidatus Gallibacteroides avistercoris</name>
    <dbReference type="NCBI Taxonomy" id="2840833"/>
    <lineage>
        <taxon>Bacteria</taxon>
        <taxon>Pseudomonadati</taxon>
        <taxon>Bacteroidota</taxon>
        <taxon>Bacteroidia</taxon>
        <taxon>Bacteroidales</taxon>
        <taxon>Bacteroidaceae</taxon>
        <taxon>Bacteroidaceae incertae sedis</taxon>
        <taxon>Candidatus Gallibacteroides</taxon>
    </lineage>
</organism>
<reference evidence="2" key="1">
    <citation type="submission" date="2020-10" db="EMBL/GenBank/DDBJ databases">
        <authorList>
            <person name="Gilroy R."/>
        </authorList>
    </citation>
    <scope>NUCLEOTIDE SEQUENCE</scope>
    <source>
        <strain evidence="2">CHK158-818</strain>
    </source>
</reference>
<dbReference type="SUPFAM" id="SSF55811">
    <property type="entry name" value="Nudix"/>
    <property type="match status" value="1"/>
</dbReference>
<dbReference type="InterPro" id="IPR000086">
    <property type="entry name" value="NUDIX_hydrolase_dom"/>
</dbReference>
<name>A0A9D1SD92_9BACT</name>
<dbReference type="Pfam" id="PF00293">
    <property type="entry name" value="NUDIX"/>
    <property type="match status" value="1"/>
</dbReference>
<comment type="caution">
    <text evidence="2">The sequence shown here is derived from an EMBL/GenBank/DDBJ whole genome shotgun (WGS) entry which is preliminary data.</text>
</comment>
<proteinExistence type="predicted"/>
<evidence type="ECO:0000259" key="1">
    <source>
        <dbReference type="PROSITE" id="PS51462"/>
    </source>
</evidence>
<dbReference type="PANTHER" id="PTHR43736">
    <property type="entry name" value="ADP-RIBOSE PYROPHOSPHATASE"/>
    <property type="match status" value="1"/>
</dbReference>
<reference evidence="2" key="2">
    <citation type="journal article" date="2021" name="PeerJ">
        <title>Extensive microbial diversity within the chicken gut microbiome revealed by metagenomics and culture.</title>
        <authorList>
            <person name="Gilroy R."/>
            <person name="Ravi A."/>
            <person name="Getino M."/>
            <person name="Pursley I."/>
            <person name="Horton D.L."/>
            <person name="Alikhan N.F."/>
            <person name="Baker D."/>
            <person name="Gharbi K."/>
            <person name="Hall N."/>
            <person name="Watson M."/>
            <person name="Adriaenssens E.M."/>
            <person name="Foster-Nyarko E."/>
            <person name="Jarju S."/>
            <person name="Secka A."/>
            <person name="Antonio M."/>
            <person name="Oren A."/>
            <person name="Chaudhuri R.R."/>
            <person name="La Ragione R."/>
            <person name="Hildebrand F."/>
            <person name="Pallen M.J."/>
        </authorList>
    </citation>
    <scope>NUCLEOTIDE SEQUENCE</scope>
    <source>
        <strain evidence="2">CHK158-818</strain>
    </source>
</reference>
<evidence type="ECO:0000313" key="2">
    <source>
        <dbReference type="EMBL" id="HIU55896.1"/>
    </source>
</evidence>
<evidence type="ECO:0000313" key="3">
    <source>
        <dbReference type="Proteomes" id="UP000824112"/>
    </source>
</evidence>
<dbReference type="Proteomes" id="UP000824112">
    <property type="component" value="Unassembled WGS sequence"/>
</dbReference>
<feature type="non-terminal residue" evidence="2">
    <location>
        <position position="296"/>
    </location>
</feature>
<sequence length="296" mass="34570">MITRREIQEQINHLKVPVDVSFTTFLDASAPEDMFACCNVTEHIFVSAIIVHLLSRKVLLLHHRTLDQWVFPGGHLDFNDKSVVEAVYREVQQETGLTKSQLIPMNEYKGLPYCVEVNSRPIPYRPDKKEDAHVHYDFAFVFGYAGDKELDVDIYENTGYKWFPVEDTYVKQLFNLSVDDIVIAGLERCEEKNREKWKTDYLTTPLAWYQCNAADSLLERGQIEQAEQMYLLSIESFKNTYNDEYETPPYILNAIWRLAYLYGQSGRNDLKIKCLEDGIVISKMYARWDSNFEKTV</sequence>
<dbReference type="PANTHER" id="PTHR43736:SF1">
    <property type="entry name" value="DIHYDRONEOPTERIN TRIPHOSPHATE DIPHOSPHATASE"/>
    <property type="match status" value="1"/>
</dbReference>